<feature type="non-terminal residue" evidence="3">
    <location>
        <position position="444"/>
    </location>
</feature>
<dbReference type="PROSITE" id="PS00330">
    <property type="entry name" value="HEMOLYSIN_CALCIUM"/>
    <property type="match status" value="3"/>
</dbReference>
<keyword evidence="2" id="KW-0964">Secreted</keyword>
<dbReference type="InterPro" id="IPR001343">
    <property type="entry name" value="Hemolysn_Ca-bd"/>
</dbReference>
<accession>A0A6I4J3Q9</accession>
<dbReference type="Gene3D" id="2.150.10.10">
    <property type="entry name" value="Serralysin-like metalloprotease, C-terminal"/>
    <property type="match status" value="1"/>
</dbReference>
<name>A0A6I4J3Q9_9SPHN</name>
<dbReference type="Proteomes" id="UP000441389">
    <property type="component" value="Unassembled WGS sequence"/>
</dbReference>
<dbReference type="InterPro" id="IPR050557">
    <property type="entry name" value="RTX_toxin/Mannuronan_C5-epim"/>
</dbReference>
<dbReference type="EMBL" id="WQMS01000009">
    <property type="protein sequence ID" value="MVO77951.1"/>
    <property type="molecule type" value="Genomic_DNA"/>
</dbReference>
<dbReference type="AlphaFoldDB" id="A0A6I4J3Q9"/>
<evidence type="ECO:0008006" key="5">
    <source>
        <dbReference type="Google" id="ProtNLM"/>
    </source>
</evidence>
<dbReference type="InterPro" id="IPR011049">
    <property type="entry name" value="Serralysin-like_metalloprot_C"/>
</dbReference>
<dbReference type="RefSeq" id="WP_408640910.1">
    <property type="nucleotide sequence ID" value="NZ_WQMS01000009.1"/>
</dbReference>
<reference evidence="3 4" key="1">
    <citation type="submission" date="2019-12" db="EMBL/GenBank/DDBJ databases">
        <authorList>
            <person name="Huq M.A."/>
        </authorList>
    </citation>
    <scope>NUCLEOTIDE SEQUENCE [LARGE SCALE GENOMIC DNA]</scope>
    <source>
        <strain evidence="3 4">MAH-20</strain>
    </source>
</reference>
<gene>
    <name evidence="3" type="ORF">GON01_08395</name>
</gene>
<dbReference type="PRINTS" id="PR00313">
    <property type="entry name" value="CABNDNGRPT"/>
</dbReference>
<organism evidence="3 4">
    <name type="scientific">Sphingomonas horti</name>
    <dbReference type="NCBI Taxonomy" id="2682842"/>
    <lineage>
        <taxon>Bacteria</taxon>
        <taxon>Pseudomonadati</taxon>
        <taxon>Pseudomonadota</taxon>
        <taxon>Alphaproteobacteria</taxon>
        <taxon>Sphingomonadales</taxon>
        <taxon>Sphingomonadaceae</taxon>
        <taxon>Sphingomonas</taxon>
    </lineage>
</organism>
<dbReference type="PANTHER" id="PTHR38340:SF1">
    <property type="entry name" value="S-LAYER PROTEIN"/>
    <property type="match status" value="1"/>
</dbReference>
<comment type="caution">
    <text evidence="3">The sequence shown here is derived from an EMBL/GenBank/DDBJ whole genome shotgun (WGS) entry which is preliminary data.</text>
</comment>
<sequence length="444" mass="45517">MAQYQARGAQLQFSAAGVQGGQGLARVVGLRDGGFSVTWIGADSDRTMFDGDMFAQVFDSNLAPVSPNPLQLITDTGPSNSYPVNYATTTLQNGGFAVFSTDNANYNAVDAANNRDVALRLYDGSGGVVGQPLYIGASTILGVTVTTLADGRLVAGWLDNGGVLRAHYVSAQGDLVGSTLTLDTPASNLLARPDFSSLADGGWVATYVVQGENTARAIFFDAQGHASPSQVIATNLTNIEGVQTYQLADDRVIFVWAEQAPAQQLEIHGQIYSANGSAFGSEFTLSTVASSVTSVTGLADGGFAVALEPAAAGPLEVKVFDSIGRQNGATLTFNDALEPSISTLADGGFVTVWKDANTDQFHAQAFQAIAAGDLMLTGDGSGNVVVGQEGNDTLQGLGGADQLYGSVGNDHLYGGDGDDVLDGGSGFDILDGGAGVDRTSGGLG</sequence>
<evidence type="ECO:0000313" key="4">
    <source>
        <dbReference type="Proteomes" id="UP000441389"/>
    </source>
</evidence>
<dbReference type="InterPro" id="IPR018511">
    <property type="entry name" value="Hemolysin-typ_Ca-bd_CS"/>
</dbReference>
<evidence type="ECO:0000313" key="3">
    <source>
        <dbReference type="EMBL" id="MVO77951.1"/>
    </source>
</evidence>
<evidence type="ECO:0000256" key="1">
    <source>
        <dbReference type="ARBA" id="ARBA00004613"/>
    </source>
</evidence>
<comment type="subcellular location">
    <subcellularLocation>
        <location evidence="1">Secreted</location>
    </subcellularLocation>
</comment>
<dbReference type="GO" id="GO:0005576">
    <property type="term" value="C:extracellular region"/>
    <property type="evidence" value="ECO:0007669"/>
    <property type="project" value="UniProtKB-SubCell"/>
</dbReference>
<keyword evidence="4" id="KW-1185">Reference proteome</keyword>
<dbReference type="PANTHER" id="PTHR38340">
    <property type="entry name" value="S-LAYER PROTEIN"/>
    <property type="match status" value="1"/>
</dbReference>
<protein>
    <recommendedName>
        <fullName evidence="5">Calcium-binding protein</fullName>
    </recommendedName>
</protein>
<evidence type="ECO:0000256" key="2">
    <source>
        <dbReference type="ARBA" id="ARBA00022525"/>
    </source>
</evidence>
<proteinExistence type="predicted"/>
<dbReference type="Pfam" id="PF00353">
    <property type="entry name" value="HemolysinCabind"/>
    <property type="match status" value="2"/>
</dbReference>
<dbReference type="GO" id="GO:0005509">
    <property type="term" value="F:calcium ion binding"/>
    <property type="evidence" value="ECO:0007669"/>
    <property type="project" value="InterPro"/>
</dbReference>
<dbReference type="SUPFAM" id="SSF51120">
    <property type="entry name" value="beta-Roll"/>
    <property type="match status" value="1"/>
</dbReference>